<name>A0A9D1L0U6_9FIRM</name>
<dbReference type="EMBL" id="DVMJ01000045">
    <property type="protein sequence ID" value="HIU13436.1"/>
    <property type="molecule type" value="Genomic_DNA"/>
</dbReference>
<protein>
    <submittedName>
        <fullName evidence="2">Nuclear transport factor 2 family protein</fullName>
    </submittedName>
</protein>
<accession>A0A9D1L0U6</accession>
<reference evidence="2" key="1">
    <citation type="submission" date="2020-10" db="EMBL/GenBank/DDBJ databases">
        <authorList>
            <person name="Gilroy R."/>
        </authorList>
    </citation>
    <scope>NUCLEOTIDE SEQUENCE</scope>
    <source>
        <strain evidence="2">CHK195-11698</strain>
    </source>
</reference>
<dbReference type="InterPro" id="IPR027843">
    <property type="entry name" value="DUF4440"/>
</dbReference>
<evidence type="ECO:0000259" key="1">
    <source>
        <dbReference type="Pfam" id="PF14534"/>
    </source>
</evidence>
<organism evidence="2 3">
    <name type="scientific">Candidatus Fimiplasma intestinipullorum</name>
    <dbReference type="NCBI Taxonomy" id="2840825"/>
    <lineage>
        <taxon>Bacteria</taxon>
        <taxon>Bacillati</taxon>
        <taxon>Bacillota</taxon>
        <taxon>Clostridia</taxon>
        <taxon>Eubacteriales</taxon>
        <taxon>Candidatus Fimiplasma</taxon>
    </lineage>
</organism>
<sequence length="120" mass="14305">MSQEEKMVLETYQSFQQAMIDKDMDQLRKLTRESVIFTHMSGKKQTRDEFFDDIKNGILNYYQSNLLEVRITYEKPYLHLTGMSELKAKVYGITGTWRLPINQYYMKINGRYLLTGKEDL</sequence>
<gene>
    <name evidence="2" type="ORF">IAD15_05145</name>
</gene>
<comment type="caution">
    <text evidence="2">The sequence shown here is derived from an EMBL/GenBank/DDBJ whole genome shotgun (WGS) entry which is preliminary data.</text>
</comment>
<dbReference type="Pfam" id="PF14534">
    <property type="entry name" value="DUF4440"/>
    <property type="match status" value="1"/>
</dbReference>
<reference evidence="2" key="2">
    <citation type="journal article" date="2021" name="PeerJ">
        <title>Extensive microbial diversity within the chicken gut microbiome revealed by metagenomics and culture.</title>
        <authorList>
            <person name="Gilroy R."/>
            <person name="Ravi A."/>
            <person name="Getino M."/>
            <person name="Pursley I."/>
            <person name="Horton D.L."/>
            <person name="Alikhan N.F."/>
            <person name="Baker D."/>
            <person name="Gharbi K."/>
            <person name="Hall N."/>
            <person name="Watson M."/>
            <person name="Adriaenssens E.M."/>
            <person name="Foster-Nyarko E."/>
            <person name="Jarju S."/>
            <person name="Secka A."/>
            <person name="Antonio M."/>
            <person name="Oren A."/>
            <person name="Chaudhuri R.R."/>
            <person name="La Ragione R."/>
            <person name="Hildebrand F."/>
            <person name="Pallen M.J."/>
        </authorList>
    </citation>
    <scope>NUCLEOTIDE SEQUENCE</scope>
    <source>
        <strain evidence="2">CHK195-11698</strain>
    </source>
</reference>
<dbReference type="Proteomes" id="UP000824175">
    <property type="component" value="Unassembled WGS sequence"/>
</dbReference>
<evidence type="ECO:0000313" key="2">
    <source>
        <dbReference type="EMBL" id="HIU13436.1"/>
    </source>
</evidence>
<feature type="domain" description="DUF4440" evidence="1">
    <location>
        <begin position="9"/>
        <end position="113"/>
    </location>
</feature>
<dbReference type="AlphaFoldDB" id="A0A9D1L0U6"/>
<evidence type="ECO:0000313" key="3">
    <source>
        <dbReference type="Proteomes" id="UP000824175"/>
    </source>
</evidence>
<dbReference type="InterPro" id="IPR032710">
    <property type="entry name" value="NTF2-like_dom_sf"/>
</dbReference>
<proteinExistence type="predicted"/>
<dbReference type="Gene3D" id="3.10.450.50">
    <property type="match status" value="1"/>
</dbReference>
<dbReference type="SUPFAM" id="SSF54427">
    <property type="entry name" value="NTF2-like"/>
    <property type="match status" value="1"/>
</dbReference>